<name>A0A3N4IBM0_ASCIM</name>
<feature type="chain" id="PRO_5018055113" description="Secreted protein" evidence="2">
    <location>
        <begin position="21"/>
        <end position="275"/>
    </location>
</feature>
<evidence type="ECO:0000313" key="3">
    <source>
        <dbReference type="EMBL" id="RPA83479.1"/>
    </source>
</evidence>
<accession>A0A3N4IBM0</accession>
<evidence type="ECO:0000256" key="1">
    <source>
        <dbReference type="SAM" id="MobiDB-lite"/>
    </source>
</evidence>
<evidence type="ECO:0000256" key="2">
    <source>
        <dbReference type="SAM" id="SignalP"/>
    </source>
</evidence>
<evidence type="ECO:0008006" key="5">
    <source>
        <dbReference type="Google" id="ProtNLM"/>
    </source>
</evidence>
<feature type="region of interest" description="Disordered" evidence="1">
    <location>
        <begin position="228"/>
        <end position="275"/>
    </location>
</feature>
<protein>
    <recommendedName>
        <fullName evidence="5">Secreted protein</fullName>
    </recommendedName>
</protein>
<sequence>MRITYLRLLLGSLLATAALGEPVPSQPSDLEDIEPTTSILSEFEQGGSLIEKDPRRFKQLGAENIAKYPLYRPSPGKAFRYPYRTRKITRNTCPVSQRPHCCADFEVGKTEITKYDSCMPLIPGDTCKAQTICCVVLQGIRDPARYVMRRYGCADVTMLADEFTDPREYWYGHGEYPFDRRDADWIDGYNNPIHKFVSQAELDRDPANNPALAAQLKAKDAIAAKAAQAGKQAAPVAKEYDRSTDEKSQSGRLKNKVEDSEEDEGYSSDEYTEAE</sequence>
<proteinExistence type="predicted"/>
<dbReference type="EMBL" id="ML119664">
    <property type="protein sequence ID" value="RPA83479.1"/>
    <property type="molecule type" value="Genomic_DNA"/>
</dbReference>
<evidence type="ECO:0000313" key="4">
    <source>
        <dbReference type="Proteomes" id="UP000275078"/>
    </source>
</evidence>
<dbReference type="AlphaFoldDB" id="A0A3N4IBM0"/>
<feature type="compositionally biased region" description="Acidic residues" evidence="1">
    <location>
        <begin position="259"/>
        <end position="275"/>
    </location>
</feature>
<feature type="compositionally biased region" description="Low complexity" evidence="1">
    <location>
        <begin position="228"/>
        <end position="237"/>
    </location>
</feature>
<keyword evidence="2" id="KW-0732">Signal</keyword>
<feature type="compositionally biased region" description="Basic and acidic residues" evidence="1">
    <location>
        <begin position="238"/>
        <end position="249"/>
    </location>
</feature>
<organism evidence="3 4">
    <name type="scientific">Ascobolus immersus RN42</name>
    <dbReference type="NCBI Taxonomy" id="1160509"/>
    <lineage>
        <taxon>Eukaryota</taxon>
        <taxon>Fungi</taxon>
        <taxon>Dikarya</taxon>
        <taxon>Ascomycota</taxon>
        <taxon>Pezizomycotina</taxon>
        <taxon>Pezizomycetes</taxon>
        <taxon>Pezizales</taxon>
        <taxon>Ascobolaceae</taxon>
        <taxon>Ascobolus</taxon>
    </lineage>
</organism>
<feature type="signal peptide" evidence="2">
    <location>
        <begin position="1"/>
        <end position="20"/>
    </location>
</feature>
<gene>
    <name evidence="3" type="ORF">BJ508DRAFT_324512</name>
</gene>
<reference evidence="3 4" key="1">
    <citation type="journal article" date="2018" name="Nat. Ecol. Evol.">
        <title>Pezizomycetes genomes reveal the molecular basis of ectomycorrhizal truffle lifestyle.</title>
        <authorList>
            <person name="Murat C."/>
            <person name="Payen T."/>
            <person name="Noel B."/>
            <person name="Kuo A."/>
            <person name="Morin E."/>
            <person name="Chen J."/>
            <person name="Kohler A."/>
            <person name="Krizsan K."/>
            <person name="Balestrini R."/>
            <person name="Da Silva C."/>
            <person name="Montanini B."/>
            <person name="Hainaut M."/>
            <person name="Levati E."/>
            <person name="Barry K.W."/>
            <person name="Belfiori B."/>
            <person name="Cichocki N."/>
            <person name="Clum A."/>
            <person name="Dockter R.B."/>
            <person name="Fauchery L."/>
            <person name="Guy J."/>
            <person name="Iotti M."/>
            <person name="Le Tacon F."/>
            <person name="Lindquist E.A."/>
            <person name="Lipzen A."/>
            <person name="Malagnac F."/>
            <person name="Mello A."/>
            <person name="Molinier V."/>
            <person name="Miyauchi S."/>
            <person name="Poulain J."/>
            <person name="Riccioni C."/>
            <person name="Rubini A."/>
            <person name="Sitrit Y."/>
            <person name="Splivallo R."/>
            <person name="Traeger S."/>
            <person name="Wang M."/>
            <person name="Zifcakova L."/>
            <person name="Wipf D."/>
            <person name="Zambonelli A."/>
            <person name="Paolocci F."/>
            <person name="Nowrousian M."/>
            <person name="Ottonello S."/>
            <person name="Baldrian P."/>
            <person name="Spatafora J.W."/>
            <person name="Henrissat B."/>
            <person name="Nagy L.G."/>
            <person name="Aury J.M."/>
            <person name="Wincker P."/>
            <person name="Grigoriev I.V."/>
            <person name="Bonfante P."/>
            <person name="Martin F.M."/>
        </authorList>
    </citation>
    <scope>NUCLEOTIDE SEQUENCE [LARGE SCALE GENOMIC DNA]</scope>
    <source>
        <strain evidence="3 4">RN42</strain>
    </source>
</reference>
<dbReference type="Proteomes" id="UP000275078">
    <property type="component" value="Unassembled WGS sequence"/>
</dbReference>
<keyword evidence="4" id="KW-1185">Reference proteome</keyword>